<dbReference type="SUPFAM" id="SSF63829">
    <property type="entry name" value="Calcium-dependent phosphotriesterase"/>
    <property type="match status" value="1"/>
</dbReference>
<reference evidence="5 6" key="1">
    <citation type="submission" date="2009-02" db="EMBL/GenBank/DDBJ databases">
        <title>Annotation of Streptomyces hygroscopicus strain ATCC 53653.</title>
        <authorList>
            <consortium name="The Broad Institute Genome Sequencing Platform"/>
            <consortium name="Broad Institute Microbial Sequencing Center"/>
            <person name="Fischbach M."/>
            <person name="Godfrey P."/>
            <person name="Ward D."/>
            <person name="Young S."/>
            <person name="Zeng Q."/>
            <person name="Koehrsen M."/>
            <person name="Alvarado L."/>
            <person name="Berlin A.M."/>
            <person name="Bochicchio J."/>
            <person name="Borenstein D."/>
            <person name="Chapman S.B."/>
            <person name="Chen Z."/>
            <person name="Engels R."/>
            <person name="Freedman E."/>
            <person name="Gellesch M."/>
            <person name="Goldberg J."/>
            <person name="Griggs A."/>
            <person name="Gujja S."/>
            <person name="Heilman E.R."/>
            <person name="Heiman D.I."/>
            <person name="Hepburn T.A."/>
            <person name="Howarth C."/>
            <person name="Jen D."/>
            <person name="Larson L."/>
            <person name="Lewis B."/>
            <person name="Mehta T."/>
            <person name="Park D."/>
            <person name="Pearson M."/>
            <person name="Richards J."/>
            <person name="Roberts A."/>
            <person name="Saif S."/>
            <person name="Shea T.D."/>
            <person name="Shenoy N."/>
            <person name="Sisk P."/>
            <person name="Stolte C."/>
            <person name="Sykes S.N."/>
            <person name="Thomson T."/>
            <person name="Walk T."/>
            <person name="White J."/>
            <person name="Yandava C."/>
            <person name="Straight P."/>
            <person name="Clardy J."/>
            <person name="Hung D."/>
            <person name="Kolter R."/>
            <person name="Mekalanos J."/>
            <person name="Walker S."/>
            <person name="Walsh C.T."/>
            <person name="Wieland-Brown L.C."/>
            <person name="Haas B."/>
            <person name="Nusbaum C."/>
            <person name="Birren B."/>
        </authorList>
    </citation>
    <scope>NUCLEOTIDE SEQUENCE [LARGE SCALE GENOMIC DNA]</scope>
    <source>
        <strain evidence="5 6">ATCC 53653</strain>
    </source>
</reference>
<dbReference type="AlphaFoldDB" id="D9WIZ1"/>
<dbReference type="EMBL" id="GG657754">
    <property type="protein sequence ID" value="EFL27644.1"/>
    <property type="molecule type" value="Genomic_DNA"/>
</dbReference>
<sequence length="344" mass="36102">MAPTRRGGRPGDGAGHRPLAGRTRGGSGNHPSGSLHLRARRRHGGTGAGHPRPGADGIGTGGGRVKEYAAGMTWGEGPRWQRGALWLSDTQGGKLWTDHDGPWRGIPLDAIPNGLWFLPDGRLVGAMMHQRRIGVWTGERFDTYADLSAVATGPLGDMVGDPHGNLYVDDVGFAAHAGEPLRPGRLLRVAADGAVHVAAEDVEFPNGLTFVGDGRTLVVAETTRQRLTAFTVADDGALTDRRTYADLAHLIGDDVRPDGIWSTQDGVWVATTTGHAVALVRENELVTSIGTGTLLPIACCSDGGNRLFVTLADTHGLPLGEAMATKAVHTTVALLEVPKAGDTS</sequence>
<dbReference type="STRING" id="457427.SSOG_07358"/>
<organism evidence="5 6">
    <name type="scientific">Streptomyces himastatinicus ATCC 53653</name>
    <dbReference type="NCBI Taxonomy" id="457427"/>
    <lineage>
        <taxon>Bacteria</taxon>
        <taxon>Bacillati</taxon>
        <taxon>Actinomycetota</taxon>
        <taxon>Actinomycetes</taxon>
        <taxon>Kitasatosporales</taxon>
        <taxon>Streptomycetaceae</taxon>
        <taxon>Streptomyces</taxon>
        <taxon>Streptomyces violaceusniger group</taxon>
    </lineage>
</organism>
<dbReference type="PANTHER" id="PTHR47572:SF4">
    <property type="entry name" value="LACTONASE DRP35"/>
    <property type="match status" value="1"/>
</dbReference>
<name>D9WIZ1_9ACTN</name>
<dbReference type="Proteomes" id="UP000003963">
    <property type="component" value="Unassembled WGS sequence"/>
</dbReference>
<dbReference type="GO" id="GO:0016787">
    <property type="term" value="F:hydrolase activity"/>
    <property type="evidence" value="ECO:0007669"/>
    <property type="project" value="UniProtKB-KW"/>
</dbReference>
<dbReference type="Gene3D" id="2.120.10.30">
    <property type="entry name" value="TolB, C-terminal domain"/>
    <property type="match status" value="1"/>
</dbReference>
<dbReference type="Pfam" id="PF08450">
    <property type="entry name" value="SGL"/>
    <property type="match status" value="1"/>
</dbReference>
<feature type="domain" description="SMP-30/Gluconolactonase/LRE-like region" evidence="4">
    <location>
        <begin position="74"/>
        <end position="312"/>
    </location>
</feature>
<protein>
    <submittedName>
        <fullName evidence="5">Gluconolactonase</fullName>
    </submittedName>
</protein>
<dbReference type="InterPro" id="IPR011042">
    <property type="entry name" value="6-blade_b-propeller_TolB-like"/>
</dbReference>
<evidence type="ECO:0000259" key="4">
    <source>
        <dbReference type="Pfam" id="PF08450"/>
    </source>
</evidence>
<evidence type="ECO:0000256" key="1">
    <source>
        <dbReference type="ARBA" id="ARBA00008853"/>
    </source>
</evidence>
<comment type="similarity">
    <text evidence="1">Belongs to the SMP-30/CGR1 family.</text>
</comment>
<evidence type="ECO:0000313" key="6">
    <source>
        <dbReference type="Proteomes" id="UP000003963"/>
    </source>
</evidence>
<dbReference type="PANTHER" id="PTHR47572">
    <property type="entry name" value="LIPOPROTEIN-RELATED"/>
    <property type="match status" value="1"/>
</dbReference>
<keyword evidence="6" id="KW-1185">Reference proteome</keyword>
<gene>
    <name evidence="5" type="ORF">SSOG_07358</name>
</gene>
<dbReference type="HOGENOM" id="CLU_036110_4_0_11"/>
<proteinExistence type="inferred from homology"/>
<evidence type="ECO:0000256" key="3">
    <source>
        <dbReference type="SAM" id="MobiDB-lite"/>
    </source>
</evidence>
<dbReference type="InterPro" id="IPR013658">
    <property type="entry name" value="SGL"/>
</dbReference>
<evidence type="ECO:0000313" key="5">
    <source>
        <dbReference type="EMBL" id="EFL27644.1"/>
    </source>
</evidence>
<evidence type="ECO:0000256" key="2">
    <source>
        <dbReference type="ARBA" id="ARBA00022801"/>
    </source>
</evidence>
<feature type="region of interest" description="Disordered" evidence="3">
    <location>
        <begin position="1"/>
        <end position="63"/>
    </location>
</feature>
<keyword evidence="2" id="KW-0378">Hydrolase</keyword>
<accession>D9WIZ1</accession>
<dbReference type="InterPro" id="IPR051262">
    <property type="entry name" value="SMP-30/CGR1_Lactonase"/>
</dbReference>